<proteinExistence type="predicted"/>
<dbReference type="Proteomes" id="UP001275436">
    <property type="component" value="Unassembled WGS sequence"/>
</dbReference>
<accession>A0ABQ5TKG3</accession>
<protein>
    <submittedName>
        <fullName evidence="1">Uncharacterized protein</fullName>
    </submittedName>
</protein>
<name>A0ABQ5TKG3_9BACI</name>
<evidence type="ECO:0000313" key="2">
    <source>
        <dbReference type="Proteomes" id="UP001275436"/>
    </source>
</evidence>
<dbReference type="EMBL" id="BSKO01000001">
    <property type="protein sequence ID" value="GLO66236.1"/>
    <property type="molecule type" value="Genomic_DNA"/>
</dbReference>
<comment type="caution">
    <text evidence="1">The sequence shown here is derived from an EMBL/GenBank/DDBJ whole genome shotgun (WGS) entry which is preliminary data.</text>
</comment>
<reference evidence="1 2" key="1">
    <citation type="submission" date="2023-02" db="EMBL/GenBank/DDBJ databases">
        <title>Oceanobacillus kimchii IFOP_LL358 isolated form Alexandrium catenella lab strain.</title>
        <authorList>
            <person name="Gajardo G."/>
            <person name="Ueki S."/>
            <person name="Maruyama F."/>
        </authorList>
    </citation>
    <scope>NUCLEOTIDE SEQUENCE [LARGE SCALE GENOMIC DNA]</scope>
    <source>
        <strain evidence="1 2">IFOP_LL358</strain>
    </source>
</reference>
<gene>
    <name evidence="1" type="ORF">MACH08_20200</name>
</gene>
<dbReference type="RefSeq" id="WP_317958111.1">
    <property type="nucleotide sequence ID" value="NZ_BSKO01000001.1"/>
</dbReference>
<evidence type="ECO:0000313" key="1">
    <source>
        <dbReference type="EMBL" id="GLO66236.1"/>
    </source>
</evidence>
<keyword evidence="2" id="KW-1185">Reference proteome</keyword>
<sequence length="101" mass="12045">MEEYQKVYEEFWKKLVEKDGVLDIEQVKIELADYKTLLDFVPQVYDELANVSKPHTYPEYIISRVNNRMIDRQMAFDDLTMNAENGEVALTVKELEDYFLK</sequence>
<organism evidence="1 2">
    <name type="scientific">Oceanobacillus kimchii</name>
    <dbReference type="NCBI Taxonomy" id="746691"/>
    <lineage>
        <taxon>Bacteria</taxon>
        <taxon>Bacillati</taxon>
        <taxon>Bacillota</taxon>
        <taxon>Bacilli</taxon>
        <taxon>Bacillales</taxon>
        <taxon>Bacillaceae</taxon>
        <taxon>Oceanobacillus</taxon>
    </lineage>
</organism>